<dbReference type="InterPro" id="IPR039942">
    <property type="entry name" value="SBSPO"/>
</dbReference>
<evidence type="ECO:0000313" key="5">
    <source>
        <dbReference type="Proteomes" id="UP000078200"/>
    </source>
</evidence>
<evidence type="ECO:0000313" key="4">
    <source>
        <dbReference type="EnsemblMetazoa" id="GAUT050099-PA"/>
    </source>
</evidence>
<dbReference type="AlphaFoldDB" id="A0A1A9VWM6"/>
<protein>
    <recommendedName>
        <fullName evidence="3">SMB domain-containing protein</fullName>
    </recommendedName>
</protein>
<evidence type="ECO:0000256" key="2">
    <source>
        <dbReference type="SAM" id="MobiDB-lite"/>
    </source>
</evidence>
<organism evidence="4 5">
    <name type="scientific">Glossina austeni</name>
    <name type="common">Savannah tsetse fly</name>
    <dbReference type="NCBI Taxonomy" id="7395"/>
    <lineage>
        <taxon>Eukaryota</taxon>
        <taxon>Metazoa</taxon>
        <taxon>Ecdysozoa</taxon>
        <taxon>Arthropoda</taxon>
        <taxon>Hexapoda</taxon>
        <taxon>Insecta</taxon>
        <taxon>Pterygota</taxon>
        <taxon>Neoptera</taxon>
        <taxon>Endopterygota</taxon>
        <taxon>Diptera</taxon>
        <taxon>Brachycera</taxon>
        <taxon>Muscomorpha</taxon>
        <taxon>Hippoboscoidea</taxon>
        <taxon>Glossinidae</taxon>
        <taxon>Glossina</taxon>
    </lineage>
</organism>
<dbReference type="Pfam" id="PF01033">
    <property type="entry name" value="Somatomedin_B"/>
    <property type="match status" value="1"/>
</dbReference>
<keyword evidence="5" id="KW-1185">Reference proteome</keyword>
<feature type="compositionally biased region" description="Polar residues" evidence="2">
    <location>
        <begin position="236"/>
        <end position="249"/>
    </location>
</feature>
<dbReference type="PANTHER" id="PTHR20920">
    <property type="entry name" value="RPE-SPONDIN"/>
    <property type="match status" value="1"/>
</dbReference>
<dbReference type="PANTHER" id="PTHR20920:SF5">
    <property type="entry name" value="SMB DOMAIN-CONTAINING PROTEIN"/>
    <property type="match status" value="1"/>
</dbReference>
<dbReference type="Proteomes" id="UP000078200">
    <property type="component" value="Unassembled WGS sequence"/>
</dbReference>
<keyword evidence="1" id="KW-1015">Disulfide bond</keyword>
<reference evidence="4" key="1">
    <citation type="submission" date="2020-05" db="UniProtKB">
        <authorList>
            <consortium name="EnsemblMetazoa"/>
        </authorList>
    </citation>
    <scope>IDENTIFICATION</scope>
    <source>
        <strain evidence="4">TTRI</strain>
    </source>
</reference>
<dbReference type="InterPro" id="IPR001212">
    <property type="entry name" value="Somatomedin_B_dom"/>
</dbReference>
<sequence>MYKSLIKPSIDLISLLTITLTLRQQLTATKKQPLATSSKSSSSPLTAPLLAPRRPTTKITTAPTTYQCQMLRQNLNEFIIKSNNNNNNNNNNNKNNNNKLRITNIFYNTYDYAVVLFTLLLLLVEIPLSVHAGLCREAQLCCNGRDSSCVVQKAPINAIIEDLSDKPCYCDHACLKLGDCCVDFKDHCGVGMPLVFAILFNQMPPVPNHTSFSAELINQSIIGRSKHDLSRKPFGNETQSNSISIQSKSGGDKIAKKSRGKGVRLLPNRINGEDRNGENAAKLTGDLFGKRTFYSTSLLAIPVYVNADKL</sequence>
<evidence type="ECO:0000259" key="3">
    <source>
        <dbReference type="PROSITE" id="PS50958"/>
    </source>
</evidence>
<dbReference type="InterPro" id="IPR036024">
    <property type="entry name" value="Somatomedin_B-like_dom_sf"/>
</dbReference>
<dbReference type="PROSITE" id="PS00524">
    <property type="entry name" value="SMB_1"/>
    <property type="match status" value="1"/>
</dbReference>
<feature type="domain" description="SMB" evidence="3">
    <location>
        <begin position="137"/>
        <end position="194"/>
    </location>
</feature>
<feature type="region of interest" description="Disordered" evidence="2">
    <location>
        <begin position="228"/>
        <end position="258"/>
    </location>
</feature>
<dbReference type="PROSITE" id="PS50958">
    <property type="entry name" value="SMB_2"/>
    <property type="match status" value="1"/>
</dbReference>
<dbReference type="Gene3D" id="4.10.410.20">
    <property type="match status" value="1"/>
</dbReference>
<proteinExistence type="predicted"/>
<dbReference type="VEuPathDB" id="VectorBase:GAUT050099"/>
<name>A0A1A9VWM6_GLOAU</name>
<feature type="region of interest" description="Disordered" evidence="2">
    <location>
        <begin position="31"/>
        <end position="53"/>
    </location>
</feature>
<accession>A0A1A9VWM6</accession>
<dbReference type="SUPFAM" id="SSF90188">
    <property type="entry name" value="Somatomedin B domain"/>
    <property type="match status" value="1"/>
</dbReference>
<dbReference type="EnsemblMetazoa" id="GAUT050099-RA">
    <property type="protein sequence ID" value="GAUT050099-PA"/>
    <property type="gene ID" value="GAUT050099"/>
</dbReference>
<evidence type="ECO:0000256" key="1">
    <source>
        <dbReference type="ARBA" id="ARBA00023157"/>
    </source>
</evidence>